<sequence length="125" mass="13944">MLVEASLTTLHQWRKGDKEEGKRSKEKKEGRMRYEAKKRIREKSVPRTCSLPSSLSLARIYTEAPRHILVTGDAGRGRQAGWQAGWQLPRVVPTSAGTRCGPPLSSHPKRRDGGVAWPGAMARRS</sequence>
<feature type="compositionally biased region" description="Polar residues" evidence="1">
    <location>
        <begin position="1"/>
        <end position="11"/>
    </location>
</feature>
<comment type="caution">
    <text evidence="2">The sequence shown here is derived from an EMBL/GenBank/DDBJ whole genome shotgun (WGS) entry which is preliminary data.</text>
</comment>
<reference evidence="2 3" key="1">
    <citation type="submission" date="2019-05" db="EMBL/GenBank/DDBJ databases">
        <title>Another draft genome of Portunus trituberculatus and its Hox gene families provides insights of decapod evolution.</title>
        <authorList>
            <person name="Jeong J.-H."/>
            <person name="Song I."/>
            <person name="Kim S."/>
            <person name="Choi T."/>
            <person name="Kim D."/>
            <person name="Ryu S."/>
            <person name="Kim W."/>
        </authorList>
    </citation>
    <scope>NUCLEOTIDE SEQUENCE [LARGE SCALE GENOMIC DNA]</scope>
    <source>
        <tissue evidence="2">Muscle</tissue>
    </source>
</reference>
<organism evidence="2 3">
    <name type="scientific">Portunus trituberculatus</name>
    <name type="common">Swimming crab</name>
    <name type="synonym">Neptunus trituberculatus</name>
    <dbReference type="NCBI Taxonomy" id="210409"/>
    <lineage>
        <taxon>Eukaryota</taxon>
        <taxon>Metazoa</taxon>
        <taxon>Ecdysozoa</taxon>
        <taxon>Arthropoda</taxon>
        <taxon>Crustacea</taxon>
        <taxon>Multicrustacea</taxon>
        <taxon>Malacostraca</taxon>
        <taxon>Eumalacostraca</taxon>
        <taxon>Eucarida</taxon>
        <taxon>Decapoda</taxon>
        <taxon>Pleocyemata</taxon>
        <taxon>Brachyura</taxon>
        <taxon>Eubrachyura</taxon>
        <taxon>Portunoidea</taxon>
        <taxon>Portunidae</taxon>
        <taxon>Portuninae</taxon>
        <taxon>Portunus</taxon>
    </lineage>
</organism>
<dbReference type="AlphaFoldDB" id="A0A5B7DN68"/>
<protein>
    <submittedName>
        <fullName evidence="2">Uncharacterized protein</fullName>
    </submittedName>
</protein>
<feature type="region of interest" description="Disordered" evidence="1">
    <location>
        <begin position="1"/>
        <end position="35"/>
    </location>
</feature>
<keyword evidence="3" id="KW-1185">Reference proteome</keyword>
<proteinExistence type="predicted"/>
<evidence type="ECO:0000256" key="1">
    <source>
        <dbReference type="SAM" id="MobiDB-lite"/>
    </source>
</evidence>
<feature type="compositionally biased region" description="Basic and acidic residues" evidence="1">
    <location>
        <begin position="14"/>
        <end position="35"/>
    </location>
</feature>
<name>A0A5B7DN68_PORTR</name>
<evidence type="ECO:0000313" key="3">
    <source>
        <dbReference type="Proteomes" id="UP000324222"/>
    </source>
</evidence>
<dbReference type="EMBL" id="VSRR010001102">
    <property type="protein sequence ID" value="MPC22567.1"/>
    <property type="molecule type" value="Genomic_DNA"/>
</dbReference>
<gene>
    <name evidence="2" type="ORF">E2C01_015584</name>
</gene>
<feature type="region of interest" description="Disordered" evidence="1">
    <location>
        <begin position="93"/>
        <end position="125"/>
    </location>
</feature>
<dbReference type="Proteomes" id="UP000324222">
    <property type="component" value="Unassembled WGS sequence"/>
</dbReference>
<accession>A0A5B7DN68</accession>
<evidence type="ECO:0000313" key="2">
    <source>
        <dbReference type="EMBL" id="MPC22567.1"/>
    </source>
</evidence>